<dbReference type="AlphaFoldDB" id="A0A7R7EMV7"/>
<evidence type="ECO:0000256" key="8">
    <source>
        <dbReference type="RuleBase" id="RU362026"/>
    </source>
</evidence>
<name>A0A7R7EMV7_9FIRM</name>
<protein>
    <recommendedName>
        <fullName evidence="8">Methyltransferase</fullName>
        <ecNumber evidence="8">2.1.1.-</ecNumber>
    </recommendedName>
</protein>
<dbReference type="GO" id="GO:0009307">
    <property type="term" value="P:DNA restriction-modification system"/>
    <property type="evidence" value="ECO:0007669"/>
    <property type="project" value="UniProtKB-KW"/>
</dbReference>
<dbReference type="KEGG" id="ahb:bsdtb5_29740"/>
<dbReference type="InterPro" id="IPR001091">
    <property type="entry name" value="RM_Methyltransferase"/>
</dbReference>
<feature type="domain" description="DNA methylase N-4/N-6" evidence="9">
    <location>
        <begin position="49"/>
        <end position="292"/>
    </location>
</feature>
<dbReference type="GO" id="GO:0003677">
    <property type="term" value="F:DNA binding"/>
    <property type="evidence" value="ECO:0007669"/>
    <property type="project" value="UniProtKB-KW"/>
</dbReference>
<comment type="catalytic activity">
    <reaction evidence="7">
        <text>a 2'-deoxycytidine in DNA + S-adenosyl-L-methionine = an N(4)-methyl-2'-deoxycytidine in DNA + S-adenosyl-L-homocysteine + H(+)</text>
        <dbReference type="Rhea" id="RHEA:16857"/>
        <dbReference type="Rhea" id="RHEA-COMP:11369"/>
        <dbReference type="Rhea" id="RHEA-COMP:13674"/>
        <dbReference type="ChEBI" id="CHEBI:15378"/>
        <dbReference type="ChEBI" id="CHEBI:57856"/>
        <dbReference type="ChEBI" id="CHEBI:59789"/>
        <dbReference type="ChEBI" id="CHEBI:85452"/>
        <dbReference type="ChEBI" id="CHEBI:137933"/>
        <dbReference type="EC" id="2.1.1.113"/>
    </reaction>
</comment>
<keyword evidence="4" id="KW-0949">S-adenosyl-L-methionine</keyword>
<keyword evidence="11" id="KW-1185">Reference proteome</keyword>
<dbReference type="GO" id="GO:0032259">
    <property type="term" value="P:methylation"/>
    <property type="evidence" value="ECO:0007669"/>
    <property type="project" value="UniProtKB-KW"/>
</dbReference>
<dbReference type="InterPro" id="IPR002941">
    <property type="entry name" value="DNA_methylase_N4/N6"/>
</dbReference>
<reference evidence="10 11" key="1">
    <citation type="submission" date="2020-11" db="EMBL/GenBank/DDBJ databases">
        <title>Draft genome sequencing of a Lachnospiraceae strain isolated from anoxic soil subjected to BSD treatment.</title>
        <authorList>
            <person name="Uek A."/>
            <person name="Tonouchi A."/>
        </authorList>
    </citation>
    <scope>NUCLEOTIDE SEQUENCE [LARGE SCALE GENOMIC DNA]</scope>
    <source>
        <strain evidence="10 11">TB5</strain>
    </source>
</reference>
<evidence type="ECO:0000256" key="1">
    <source>
        <dbReference type="ARBA" id="ARBA00010203"/>
    </source>
</evidence>
<dbReference type="InterPro" id="IPR017985">
    <property type="entry name" value="MeTrfase_CN4_CS"/>
</dbReference>
<evidence type="ECO:0000256" key="5">
    <source>
        <dbReference type="ARBA" id="ARBA00022747"/>
    </source>
</evidence>
<dbReference type="GO" id="GO:0015667">
    <property type="term" value="F:site-specific DNA-methyltransferase (cytosine-N4-specific) activity"/>
    <property type="evidence" value="ECO:0007669"/>
    <property type="project" value="UniProtKB-EC"/>
</dbReference>
<dbReference type="Pfam" id="PF01555">
    <property type="entry name" value="N6_N4_Mtase"/>
    <property type="match status" value="1"/>
</dbReference>
<evidence type="ECO:0000256" key="4">
    <source>
        <dbReference type="ARBA" id="ARBA00022691"/>
    </source>
</evidence>
<keyword evidence="5" id="KW-0680">Restriction system</keyword>
<dbReference type="InterPro" id="IPR029063">
    <property type="entry name" value="SAM-dependent_MTases_sf"/>
</dbReference>
<dbReference type="EMBL" id="AP024169">
    <property type="protein sequence ID" value="BCN31679.1"/>
    <property type="molecule type" value="Genomic_DNA"/>
</dbReference>
<evidence type="ECO:0000256" key="6">
    <source>
        <dbReference type="ARBA" id="ARBA00023125"/>
    </source>
</evidence>
<keyword evidence="3" id="KW-0808">Transferase</keyword>
<accession>A0A7R7EMV7</accession>
<evidence type="ECO:0000313" key="10">
    <source>
        <dbReference type="EMBL" id="BCN31679.1"/>
    </source>
</evidence>
<dbReference type="SUPFAM" id="SSF53335">
    <property type="entry name" value="S-adenosyl-L-methionine-dependent methyltransferases"/>
    <property type="match status" value="1"/>
</dbReference>
<dbReference type="Gene3D" id="3.40.50.150">
    <property type="entry name" value="Vaccinia Virus protein VP39"/>
    <property type="match status" value="1"/>
</dbReference>
<evidence type="ECO:0000256" key="2">
    <source>
        <dbReference type="ARBA" id="ARBA00022603"/>
    </source>
</evidence>
<keyword evidence="6" id="KW-0238">DNA-binding</keyword>
<organism evidence="10 11">
    <name type="scientific">Anaeromicropila herbilytica</name>
    <dbReference type="NCBI Taxonomy" id="2785025"/>
    <lineage>
        <taxon>Bacteria</taxon>
        <taxon>Bacillati</taxon>
        <taxon>Bacillota</taxon>
        <taxon>Clostridia</taxon>
        <taxon>Lachnospirales</taxon>
        <taxon>Lachnospiraceae</taxon>
        <taxon>Anaeromicropila</taxon>
    </lineage>
</organism>
<comment type="similarity">
    <text evidence="1">Belongs to the N(4)/N(6)-methyltransferase family. N(4) subfamily.</text>
</comment>
<dbReference type="GO" id="GO:0008170">
    <property type="term" value="F:N-methyltransferase activity"/>
    <property type="evidence" value="ECO:0007669"/>
    <property type="project" value="InterPro"/>
</dbReference>
<dbReference type="PROSITE" id="PS00093">
    <property type="entry name" value="N4_MTASE"/>
    <property type="match status" value="1"/>
</dbReference>
<evidence type="ECO:0000259" key="9">
    <source>
        <dbReference type="Pfam" id="PF01555"/>
    </source>
</evidence>
<dbReference type="PRINTS" id="PR00508">
    <property type="entry name" value="S21N4MTFRASE"/>
</dbReference>
<gene>
    <name evidence="10" type="ORF">bsdtb5_29740</name>
</gene>
<keyword evidence="2" id="KW-0489">Methyltransferase</keyword>
<dbReference type="Proteomes" id="UP000595897">
    <property type="component" value="Chromosome"/>
</dbReference>
<sequence length="306" mass="35280">MHFIIYYKEHAKGRYSLENVEGIINGIRWRTFNGDCRKILKDYIKAESIDCIFTSPPYYNLRSYGDKVRVDGNEGKWKYSNRKIATKDEIGIACNYEKYLSDLSEVFSVCYRVLKKDKFMFINIGNKHVDRECIDYSFDLITIAKHIGFVHCDIIIWIKKNSPPPGNHKEIYLGNGWEYILMFAKGKSYKINEDKYIDTGSLFKCKQCGSDDIVHFKSKPNYFFSNVGCFGNAKKKNSHPAPFPETVPRFCLAIGAKEHELILDPFVGSGTTLKVALDMHINCIGCELISKLYSDLIENLEKISKF</sequence>
<evidence type="ECO:0000313" key="11">
    <source>
        <dbReference type="Proteomes" id="UP000595897"/>
    </source>
</evidence>
<evidence type="ECO:0000256" key="3">
    <source>
        <dbReference type="ARBA" id="ARBA00022679"/>
    </source>
</evidence>
<evidence type="ECO:0000256" key="7">
    <source>
        <dbReference type="ARBA" id="ARBA00049120"/>
    </source>
</evidence>
<proteinExistence type="inferred from homology"/>
<dbReference type="EC" id="2.1.1.-" evidence="8"/>